<dbReference type="RefSeq" id="WP_111491145.1">
    <property type="nucleotide sequence ID" value="NZ_CP031264.1"/>
</dbReference>
<comment type="catalytic activity">
    <reaction evidence="7 8">
        <text>deamido-NAD(+) + L-glutamine + ATP + H2O = L-glutamate + AMP + diphosphate + NAD(+) + H(+)</text>
        <dbReference type="Rhea" id="RHEA:24384"/>
        <dbReference type="ChEBI" id="CHEBI:15377"/>
        <dbReference type="ChEBI" id="CHEBI:15378"/>
        <dbReference type="ChEBI" id="CHEBI:29985"/>
        <dbReference type="ChEBI" id="CHEBI:30616"/>
        <dbReference type="ChEBI" id="CHEBI:33019"/>
        <dbReference type="ChEBI" id="CHEBI:57540"/>
        <dbReference type="ChEBI" id="CHEBI:58359"/>
        <dbReference type="ChEBI" id="CHEBI:58437"/>
        <dbReference type="ChEBI" id="CHEBI:456215"/>
        <dbReference type="EC" id="6.3.5.1"/>
    </reaction>
</comment>
<evidence type="ECO:0000256" key="9">
    <source>
        <dbReference type="PROSITE-ProRule" id="PRU10139"/>
    </source>
</evidence>
<organism evidence="13 14">
    <name type="scientific">Peterkaempfera bronchialis</name>
    <dbReference type="NCBI Taxonomy" id="2126346"/>
    <lineage>
        <taxon>Bacteria</taxon>
        <taxon>Bacillati</taxon>
        <taxon>Actinomycetota</taxon>
        <taxon>Actinomycetes</taxon>
        <taxon>Kitasatosporales</taxon>
        <taxon>Streptomycetaceae</taxon>
        <taxon>Peterkaempfera</taxon>
    </lineage>
</organism>
<feature type="active site" description="Proton acceptor; for glutaminase activity" evidence="7">
    <location>
        <position position="44"/>
    </location>
</feature>
<feature type="binding site" evidence="7">
    <location>
        <begin position="341"/>
        <end position="348"/>
    </location>
    <ligand>
        <name>ATP</name>
        <dbReference type="ChEBI" id="CHEBI:30616"/>
    </ligand>
</feature>
<dbReference type="PANTHER" id="PTHR23090:SF9">
    <property type="entry name" value="GLUTAMINE-DEPENDENT NAD(+) SYNTHETASE"/>
    <property type="match status" value="1"/>
</dbReference>
<sequence>MPHLRLALSQIDPYVGDIARNSDEIVRWTRHAAERGAQLVAFPEMALTGYPVEDLALRRSFVEGSRTALVELAGRLAAEGLGAVPVVVGYLGRAEGSAPPQPGRPAGAPQNCAAVLYGGRVVTRFAKHHLPNYGVFDEYRYFVPGDQLAVVRLHGVDVALAICEDIWQDGGRVTAAREAGAGLLLVVNGSPYEREKDDVRLELVRRRAAEAGCALAYVNMVGAQDELVFDGDSIVVDASGEVLARAPQFEEGCVLVDLELPAAETDPEAAAETEGAAGGLVADGLRVERTVLSTEPLPAPEQPVVPGIAPRLGDEEEIYAALVSGTRAYVRKNGFRSVLIGLSGGIDSALVAAIAVDAVGAEQVYGVSMPSAYSSQHSRDDAAELARRTGLNFRTVPIAPMFDAYMSQLALTGLAEENLQSRLRGTLLMAISNQEGHIVLAPGNKSELAVGYSTLYGDSVGAYGPIKDVYKTLIFRLARWRNKAAEERGETPPIPENSISKPPSAELRPGQVDTDSLPDYDLLDAVLQAYIENDQGRDAIVAAGFDPAVVDRVVRLVDTAEYKRRQYPPGPKVSVKAFGRDRRLPITNRWRRG</sequence>
<evidence type="ECO:0000256" key="4">
    <source>
        <dbReference type="ARBA" id="ARBA00022741"/>
    </source>
</evidence>
<dbReference type="PROSITE" id="PS50263">
    <property type="entry name" value="CN_HYDROLASE"/>
    <property type="match status" value="1"/>
</dbReference>
<proteinExistence type="inferred from homology"/>
<dbReference type="OrthoDB" id="9760188at2"/>
<dbReference type="SUPFAM" id="SSF52402">
    <property type="entry name" value="Adenine nucleotide alpha hydrolases-like"/>
    <property type="match status" value="1"/>
</dbReference>
<reference evidence="14" key="1">
    <citation type="submission" date="2018-07" db="EMBL/GenBank/DDBJ databases">
        <title>Streptacidiphilus bronchialis DSM 106435 chromosome.</title>
        <authorList>
            <person name="Batra D."/>
            <person name="Gulvik C.A."/>
        </authorList>
    </citation>
    <scope>NUCLEOTIDE SEQUENCE [LARGE SCALE GENOMIC DNA]</scope>
    <source>
        <strain evidence="14">DSM 106435</strain>
    </source>
</reference>
<dbReference type="InterPro" id="IPR022310">
    <property type="entry name" value="NAD/GMP_synthase"/>
</dbReference>
<evidence type="ECO:0000256" key="7">
    <source>
        <dbReference type="HAMAP-Rule" id="MF_02090"/>
    </source>
</evidence>
<dbReference type="Pfam" id="PF02540">
    <property type="entry name" value="NAD_synthase"/>
    <property type="match status" value="1"/>
</dbReference>
<dbReference type="KEGG" id="stri:C7M71_007005"/>
<feature type="region of interest" description="Disordered" evidence="11">
    <location>
        <begin position="485"/>
        <end position="511"/>
    </location>
</feature>
<dbReference type="PROSITE" id="PS00920">
    <property type="entry name" value="NITRIL_CHT_1"/>
    <property type="match status" value="1"/>
</dbReference>
<feature type="binding site" evidence="7">
    <location>
        <position position="563"/>
    </location>
    <ligand>
        <name>deamido-NAD(+)</name>
        <dbReference type="ChEBI" id="CHEBI:58437"/>
        <note>ligand shared between two neighboring subunits</note>
    </ligand>
</feature>
<dbReference type="PANTHER" id="PTHR23090">
    <property type="entry name" value="NH 3 /GLUTAMINE-DEPENDENT NAD + SYNTHETASE"/>
    <property type="match status" value="1"/>
</dbReference>
<dbReference type="InterPro" id="IPR003694">
    <property type="entry name" value="NAD_synthase"/>
</dbReference>
<keyword evidence="3 7" id="KW-0436">Ligase</keyword>
<keyword evidence="6 7" id="KW-0520">NAD</keyword>
<gene>
    <name evidence="7" type="primary">nadE</name>
    <name evidence="13" type="ORF">C7M71_007005</name>
</gene>
<evidence type="ECO:0000256" key="1">
    <source>
        <dbReference type="ARBA" id="ARBA00005188"/>
    </source>
</evidence>
<comment type="similarity">
    <text evidence="10">Belongs to the NAD synthetase family.</text>
</comment>
<dbReference type="EMBL" id="CP031264">
    <property type="protein sequence ID" value="AXI77222.1"/>
    <property type="molecule type" value="Genomic_DNA"/>
</dbReference>
<dbReference type="FunFam" id="3.40.50.620:FF:000106">
    <property type="entry name" value="Glutamine-dependent NAD(+) synthetase"/>
    <property type="match status" value="1"/>
</dbReference>
<dbReference type="InterPro" id="IPR003010">
    <property type="entry name" value="C-N_Hydrolase"/>
</dbReference>
<comment type="function">
    <text evidence="7">Catalyzes the ATP-dependent amidation of deamido-NAD to form NAD. Uses L-glutamine as a nitrogen source.</text>
</comment>
<dbReference type="GO" id="GO:0003952">
    <property type="term" value="F:NAD+ synthase (glutamine-hydrolyzing) activity"/>
    <property type="evidence" value="ECO:0007669"/>
    <property type="project" value="UniProtKB-UniRule"/>
</dbReference>
<keyword evidence="14" id="KW-1185">Reference proteome</keyword>
<dbReference type="Gene3D" id="3.60.110.10">
    <property type="entry name" value="Carbon-nitrogen hydrolase"/>
    <property type="match status" value="1"/>
</dbReference>
<comment type="pathway">
    <text evidence="1 7 8">Cofactor biosynthesis; NAD(+) biosynthesis; NAD(+) from deamido-NAD(+) (L-Gln route): step 1/1.</text>
</comment>
<feature type="binding site" evidence="7">
    <location>
        <position position="190"/>
    </location>
    <ligand>
        <name>L-glutamine</name>
        <dbReference type="ChEBI" id="CHEBI:58359"/>
    </ligand>
</feature>
<evidence type="ECO:0000256" key="6">
    <source>
        <dbReference type="ARBA" id="ARBA00023027"/>
    </source>
</evidence>
<dbReference type="InterPro" id="IPR014729">
    <property type="entry name" value="Rossmann-like_a/b/a_fold"/>
</dbReference>
<dbReference type="Proteomes" id="UP000249340">
    <property type="component" value="Chromosome"/>
</dbReference>
<dbReference type="GO" id="GO:0000257">
    <property type="term" value="F:nitrilase activity"/>
    <property type="evidence" value="ECO:0007669"/>
    <property type="project" value="UniProtKB-ARBA"/>
</dbReference>
<evidence type="ECO:0000256" key="2">
    <source>
        <dbReference type="ARBA" id="ARBA00007145"/>
    </source>
</evidence>
<dbReference type="GO" id="GO:0009435">
    <property type="term" value="P:NAD+ biosynthetic process"/>
    <property type="evidence" value="ECO:0007669"/>
    <property type="project" value="UniProtKB-UniRule"/>
</dbReference>
<dbReference type="InterPro" id="IPR036526">
    <property type="entry name" value="C-N_Hydrolase_sf"/>
</dbReference>
<feature type="binding site" evidence="7">
    <location>
        <position position="418"/>
    </location>
    <ligand>
        <name>deamido-NAD(+)</name>
        <dbReference type="ChEBI" id="CHEBI:58437"/>
        <note>ligand shared between two neighboring subunits</note>
    </ligand>
</feature>
<dbReference type="GO" id="GO:0005524">
    <property type="term" value="F:ATP binding"/>
    <property type="evidence" value="ECO:0007669"/>
    <property type="project" value="UniProtKB-UniRule"/>
</dbReference>
<evidence type="ECO:0000259" key="12">
    <source>
        <dbReference type="PROSITE" id="PS50263"/>
    </source>
</evidence>
<evidence type="ECO:0000313" key="13">
    <source>
        <dbReference type="EMBL" id="AXI77222.1"/>
    </source>
</evidence>
<feature type="domain" description="CN hydrolase" evidence="12">
    <location>
        <begin position="4"/>
        <end position="260"/>
    </location>
</feature>
<feature type="binding site" evidence="7">
    <location>
        <position position="196"/>
    </location>
    <ligand>
        <name>L-glutamine</name>
        <dbReference type="ChEBI" id="CHEBI:58359"/>
    </ligand>
</feature>
<feature type="binding site" evidence="7">
    <location>
        <position position="133"/>
    </location>
    <ligand>
        <name>L-glutamine</name>
        <dbReference type="ChEBI" id="CHEBI:58359"/>
    </ligand>
</feature>
<dbReference type="PIRSF" id="PIRSF006630">
    <property type="entry name" value="NADS_GAT"/>
    <property type="match status" value="1"/>
</dbReference>
<feature type="active site" description="Nucleophile; for glutaminase activity" evidence="7">
    <location>
        <position position="163"/>
    </location>
</feature>
<dbReference type="EC" id="6.3.5.1" evidence="7 8"/>
<dbReference type="SUPFAM" id="SSF56317">
    <property type="entry name" value="Carbon-nitrogen hydrolase"/>
    <property type="match status" value="1"/>
</dbReference>
<evidence type="ECO:0000256" key="3">
    <source>
        <dbReference type="ARBA" id="ARBA00022598"/>
    </source>
</evidence>
<dbReference type="Pfam" id="PF00795">
    <property type="entry name" value="CN_hydrolase"/>
    <property type="match status" value="1"/>
</dbReference>
<dbReference type="HAMAP" id="MF_02090">
    <property type="entry name" value="NadE_glutamine_dep"/>
    <property type="match status" value="1"/>
</dbReference>
<feature type="active site" description="For glutaminase activity" evidence="7">
    <location>
        <position position="127"/>
    </location>
</feature>
<name>A0A345SU17_9ACTN</name>
<accession>A0A345SU17</accession>
<dbReference type="GO" id="GO:0008795">
    <property type="term" value="F:NAD+ synthase activity"/>
    <property type="evidence" value="ECO:0007669"/>
    <property type="project" value="UniProtKB-UniRule"/>
</dbReference>
<dbReference type="AlphaFoldDB" id="A0A345SU17"/>
<dbReference type="CDD" id="cd00553">
    <property type="entry name" value="NAD_synthase"/>
    <property type="match status" value="1"/>
</dbReference>
<keyword evidence="5 7" id="KW-0067">ATP-binding</keyword>
<dbReference type="InterPro" id="IPR014445">
    <property type="entry name" value="Gln-dep_NAD_synthase"/>
</dbReference>
<dbReference type="GO" id="GO:0004359">
    <property type="term" value="F:glutaminase activity"/>
    <property type="evidence" value="ECO:0007669"/>
    <property type="project" value="InterPro"/>
</dbReference>
<dbReference type="NCBIfam" id="TIGR00552">
    <property type="entry name" value="nadE"/>
    <property type="match status" value="1"/>
</dbReference>
<evidence type="ECO:0000256" key="11">
    <source>
        <dbReference type="SAM" id="MobiDB-lite"/>
    </source>
</evidence>
<dbReference type="CDD" id="cd07570">
    <property type="entry name" value="GAT_Gln-NAD-synth"/>
    <property type="match status" value="1"/>
</dbReference>
<feature type="binding site" evidence="7">
    <location>
        <position position="447"/>
    </location>
    <ligand>
        <name>deamido-NAD(+)</name>
        <dbReference type="ChEBI" id="CHEBI:58437"/>
        <note>ligand shared between two neighboring subunits</note>
    </ligand>
</feature>
<protein>
    <recommendedName>
        <fullName evidence="7 8">Glutamine-dependent NAD(+) synthetase</fullName>
        <ecNumber evidence="7 8">6.3.5.1</ecNumber>
    </recommendedName>
    <alternativeName>
        <fullName evidence="7 8">NAD(+) synthase [glutamine-hydrolyzing]</fullName>
    </alternativeName>
</protein>
<dbReference type="UniPathway" id="UPA00253">
    <property type="reaction ID" value="UER00334"/>
</dbReference>
<evidence type="ECO:0000256" key="10">
    <source>
        <dbReference type="RuleBase" id="RU003811"/>
    </source>
</evidence>
<dbReference type="InterPro" id="IPR000132">
    <property type="entry name" value="Nitrilase/CN_hydratase_CS"/>
</dbReference>
<dbReference type="NCBIfam" id="NF010588">
    <property type="entry name" value="PRK13981.1"/>
    <property type="match status" value="1"/>
</dbReference>
<evidence type="ECO:0000256" key="8">
    <source>
        <dbReference type="PIRNR" id="PIRNR006630"/>
    </source>
</evidence>
<evidence type="ECO:0000313" key="14">
    <source>
        <dbReference type="Proteomes" id="UP000249340"/>
    </source>
</evidence>
<dbReference type="GO" id="GO:0005737">
    <property type="term" value="C:cytoplasm"/>
    <property type="evidence" value="ECO:0007669"/>
    <property type="project" value="InterPro"/>
</dbReference>
<dbReference type="Gene3D" id="3.40.50.620">
    <property type="entry name" value="HUPs"/>
    <property type="match status" value="1"/>
</dbReference>
<keyword evidence="4 7" id="KW-0547">Nucleotide-binding</keyword>
<feature type="active site" description="Proton acceptor" evidence="9">
    <location>
        <position position="44"/>
    </location>
</feature>
<evidence type="ECO:0000256" key="5">
    <source>
        <dbReference type="ARBA" id="ARBA00022840"/>
    </source>
</evidence>
<comment type="caution">
    <text evidence="7">Lacks conserved residue(s) required for the propagation of feature annotation.</text>
</comment>
<comment type="similarity">
    <text evidence="2 7 8">In the C-terminal section; belongs to the NAD synthetase family.</text>
</comment>